<feature type="signal peptide" evidence="2">
    <location>
        <begin position="1"/>
        <end position="30"/>
    </location>
</feature>
<evidence type="ECO:0000259" key="3">
    <source>
        <dbReference type="Pfam" id="PF17936"/>
    </source>
</evidence>
<dbReference type="InterPro" id="IPR041498">
    <property type="entry name" value="Big_6"/>
</dbReference>
<sequence>MRLSRLVPNTLILAALVGAGFLIPGTEASAAEAVGDYVVDTATVEVASGANASTTPHSFLEPWRKMRDVTFTVTPGAQFAEVADGTHAVGEHYACNSAVADVDCVYADAHTFHVVSAIRVDQPSVWYGATYRNSMQFVPTIPGGHTETVTQTVNGVSLYSKTNTSANRADWDPAFVPLVSTADIRWLPADVTAQVDGTDDTTRSADLSGTGDPGATVTVTDADGAELASATVAADGTWSTTVQGLHEGANDLAVEQSVPGGPTTHAEITVGITPAADPADPADPTDQGDPTD</sequence>
<comment type="caution">
    <text evidence="4">The sequence shown here is derived from an EMBL/GenBank/DDBJ whole genome shotgun (WGS) entry which is preliminary data.</text>
</comment>
<gene>
    <name evidence="4" type="ORF">H9652_15510</name>
</gene>
<proteinExistence type="predicted"/>
<keyword evidence="2" id="KW-0732">Signal</keyword>
<feature type="region of interest" description="Disordered" evidence="1">
    <location>
        <begin position="271"/>
        <end position="292"/>
    </location>
</feature>
<keyword evidence="5" id="KW-1185">Reference proteome</keyword>
<dbReference type="Gene3D" id="2.60.40.10">
    <property type="entry name" value="Immunoglobulins"/>
    <property type="match status" value="1"/>
</dbReference>
<dbReference type="RefSeq" id="WP_191797078.1">
    <property type="nucleotide sequence ID" value="NZ_JACSQQ010000031.1"/>
</dbReference>
<protein>
    <recommendedName>
        <fullName evidence="3">Bacterial Ig domain-containing protein</fullName>
    </recommendedName>
</protein>
<dbReference type="InterPro" id="IPR013783">
    <property type="entry name" value="Ig-like_fold"/>
</dbReference>
<feature type="compositionally biased region" description="Low complexity" evidence="1">
    <location>
        <begin position="273"/>
        <end position="292"/>
    </location>
</feature>
<name>A0ABR8RVJ3_9CELL</name>
<dbReference type="Pfam" id="PF17936">
    <property type="entry name" value="Big_6"/>
    <property type="match status" value="1"/>
</dbReference>
<evidence type="ECO:0000313" key="5">
    <source>
        <dbReference type="Proteomes" id="UP000641803"/>
    </source>
</evidence>
<feature type="domain" description="Bacterial Ig" evidence="3">
    <location>
        <begin position="202"/>
        <end position="257"/>
    </location>
</feature>
<evidence type="ECO:0000256" key="2">
    <source>
        <dbReference type="SAM" id="SignalP"/>
    </source>
</evidence>
<reference evidence="4 5" key="1">
    <citation type="submission" date="2020-08" db="EMBL/GenBank/DDBJ databases">
        <title>A Genomic Blueprint of the Chicken Gut Microbiome.</title>
        <authorList>
            <person name="Gilroy R."/>
            <person name="Ravi A."/>
            <person name="Getino M."/>
            <person name="Pursley I."/>
            <person name="Horton D.L."/>
            <person name="Alikhan N.-F."/>
            <person name="Baker D."/>
            <person name="Gharbi K."/>
            <person name="Hall N."/>
            <person name="Watson M."/>
            <person name="Adriaenssens E.M."/>
            <person name="Foster-Nyarko E."/>
            <person name="Jarju S."/>
            <person name="Secka A."/>
            <person name="Antonio M."/>
            <person name="Oren A."/>
            <person name="Chaudhuri R."/>
            <person name="La Ragione R.M."/>
            <person name="Hildebrand F."/>
            <person name="Pallen M.J."/>
        </authorList>
    </citation>
    <scope>NUCLEOTIDE SEQUENCE [LARGE SCALE GENOMIC DNA]</scope>
    <source>
        <strain evidence="4 5">Sa4CUA1</strain>
    </source>
</reference>
<dbReference type="Proteomes" id="UP000641803">
    <property type="component" value="Unassembled WGS sequence"/>
</dbReference>
<evidence type="ECO:0000313" key="4">
    <source>
        <dbReference type="EMBL" id="MBD7951810.1"/>
    </source>
</evidence>
<feature type="chain" id="PRO_5046974138" description="Bacterial Ig domain-containing protein" evidence="2">
    <location>
        <begin position="31"/>
        <end position="292"/>
    </location>
</feature>
<accession>A0ABR8RVJ3</accession>
<organism evidence="4 5">
    <name type="scientific">Oerskovia rustica</name>
    <dbReference type="NCBI Taxonomy" id="2762237"/>
    <lineage>
        <taxon>Bacteria</taxon>
        <taxon>Bacillati</taxon>
        <taxon>Actinomycetota</taxon>
        <taxon>Actinomycetes</taxon>
        <taxon>Micrococcales</taxon>
        <taxon>Cellulomonadaceae</taxon>
        <taxon>Oerskovia</taxon>
    </lineage>
</organism>
<feature type="non-terminal residue" evidence="4">
    <location>
        <position position="292"/>
    </location>
</feature>
<dbReference type="EMBL" id="JACSQQ010000031">
    <property type="protein sequence ID" value="MBD7951810.1"/>
    <property type="molecule type" value="Genomic_DNA"/>
</dbReference>
<evidence type="ECO:0000256" key="1">
    <source>
        <dbReference type="SAM" id="MobiDB-lite"/>
    </source>
</evidence>